<protein>
    <submittedName>
        <fullName evidence="3">HD domain-containing protein</fullName>
    </submittedName>
</protein>
<feature type="transmembrane region" description="Helical" evidence="1">
    <location>
        <begin position="12"/>
        <end position="33"/>
    </location>
</feature>
<name>A0A1M5TYS6_9BACT</name>
<dbReference type="InterPro" id="IPR003607">
    <property type="entry name" value="HD/PDEase_dom"/>
</dbReference>
<keyword evidence="4" id="KW-1185">Reference proteome</keyword>
<dbReference type="EMBL" id="FQXN01000007">
    <property type="protein sequence ID" value="SHH55985.1"/>
    <property type="molecule type" value="Genomic_DNA"/>
</dbReference>
<keyword evidence="1" id="KW-1133">Transmembrane helix</keyword>
<accession>A0A1M5TYS6</accession>
<dbReference type="SMART" id="SM00471">
    <property type="entry name" value="HDc"/>
    <property type="match status" value="1"/>
</dbReference>
<dbReference type="InterPro" id="IPR037522">
    <property type="entry name" value="HD_GYP_dom"/>
</dbReference>
<keyword evidence="1" id="KW-0812">Transmembrane</keyword>
<dbReference type="AlphaFoldDB" id="A0A1M5TYS6"/>
<proteinExistence type="predicted"/>
<organism evidence="3 4">
    <name type="scientific">Thermosipho atlanticus DSM 15807</name>
    <dbReference type="NCBI Taxonomy" id="1123380"/>
    <lineage>
        <taxon>Bacteria</taxon>
        <taxon>Thermotogati</taxon>
        <taxon>Thermotogota</taxon>
        <taxon>Thermotogae</taxon>
        <taxon>Thermotogales</taxon>
        <taxon>Fervidobacteriaceae</taxon>
        <taxon>Thermosipho</taxon>
    </lineage>
</organism>
<dbReference type="PANTHER" id="PTHR45228:SF8">
    <property type="entry name" value="TWO-COMPONENT RESPONSE REGULATOR-RELATED"/>
    <property type="match status" value="1"/>
</dbReference>
<dbReference type="CDD" id="cd00077">
    <property type="entry name" value="HDc"/>
    <property type="match status" value="1"/>
</dbReference>
<dbReference type="Pfam" id="PF13487">
    <property type="entry name" value="HD_5"/>
    <property type="match status" value="1"/>
</dbReference>
<dbReference type="Gene3D" id="1.10.3210.10">
    <property type="entry name" value="Hypothetical protein af1432"/>
    <property type="match status" value="1"/>
</dbReference>
<evidence type="ECO:0000313" key="4">
    <source>
        <dbReference type="Proteomes" id="UP000242592"/>
    </source>
</evidence>
<evidence type="ECO:0000259" key="2">
    <source>
        <dbReference type="PROSITE" id="PS51832"/>
    </source>
</evidence>
<evidence type="ECO:0000256" key="1">
    <source>
        <dbReference type="SAM" id="Phobius"/>
    </source>
</evidence>
<reference evidence="4" key="1">
    <citation type="submission" date="2016-11" db="EMBL/GenBank/DDBJ databases">
        <authorList>
            <person name="Varghese N."/>
            <person name="Submissions S."/>
        </authorList>
    </citation>
    <scope>NUCLEOTIDE SEQUENCE [LARGE SCALE GENOMIC DNA]</scope>
    <source>
        <strain evidence="4">DSM 15807</strain>
    </source>
</reference>
<feature type="transmembrane region" description="Helical" evidence="1">
    <location>
        <begin position="259"/>
        <end position="277"/>
    </location>
</feature>
<dbReference type="Proteomes" id="UP000242592">
    <property type="component" value="Unassembled WGS sequence"/>
</dbReference>
<dbReference type="STRING" id="1123380.SAMN02745199_1539"/>
<evidence type="ECO:0000313" key="3">
    <source>
        <dbReference type="EMBL" id="SHH55985.1"/>
    </source>
</evidence>
<feature type="domain" description="HD-GYP" evidence="2">
    <location>
        <begin position="346"/>
        <end position="545"/>
    </location>
</feature>
<dbReference type="InterPro" id="IPR052020">
    <property type="entry name" value="Cyclic_di-GMP/3'3'-cGAMP_PDE"/>
</dbReference>
<gene>
    <name evidence="3" type="ORF">SAMN02745199_1539</name>
</gene>
<keyword evidence="1" id="KW-0472">Membrane</keyword>
<sequence>MKLENLLRKEITRVVIFGVLSMLMLVLILNFYFVERIIENVKYTNINYAYNLFLLIKGVSKSFDKDFHEYLEETLDKIRNDEKNADLYVSKFVSLSYGYKIEKIDKIKFDSLQDFEKKRLNEPIDYFIYKNVFSMTLEKIVYIRVNNIVYIIDFTLPLDELKVFVDSIRRLQNLDFIKSFGIYSNDMQPILGTIDQISDEQRKIFEKVVKTGKIVEEKNKSNVTIYAMFDEEDKHEKFGPIFVVMNLDFSIVYNQAYKYGYLFFIVLIMFGIYIRFVSVKFSKQITFPFSKIIGNMKNFLDSRIYEQVDLQNSKIDELNDLFYSYNKMVEQTSSDIESQKVLIKEVEEAYVHFATKLSEVAEIYDEQTGNHIERVGILSAFLALKLNLSKDFIKRIRIYAPLHDIGKIKIPRKILMKKSKLTDQEWELIKTHTIYGAELIGDKPHLKIARNIALYHHENYDGSGYPKGLKGNDIPIEAAIVKICDVYDALRSKRPYKDEMSHKEALKVIVQGDMKTNPKHFNPEVLKVFIENEKIIGELWDKVYRGINK</sequence>
<dbReference type="PROSITE" id="PS51832">
    <property type="entry name" value="HD_GYP"/>
    <property type="match status" value="1"/>
</dbReference>
<dbReference type="SUPFAM" id="SSF109604">
    <property type="entry name" value="HD-domain/PDEase-like"/>
    <property type="match status" value="1"/>
</dbReference>
<dbReference type="PANTHER" id="PTHR45228">
    <property type="entry name" value="CYCLIC DI-GMP PHOSPHODIESTERASE TM_0186-RELATED"/>
    <property type="match status" value="1"/>
</dbReference>